<evidence type="ECO:0000256" key="2">
    <source>
        <dbReference type="ARBA" id="ARBA00010876"/>
    </source>
</evidence>
<comment type="caution">
    <text evidence="7">The sequence shown here is derived from an EMBL/GenBank/DDBJ whole genome shotgun (WGS) entry which is preliminary data.</text>
</comment>
<evidence type="ECO:0000313" key="8">
    <source>
        <dbReference type="Proteomes" id="UP000295008"/>
    </source>
</evidence>
<evidence type="ECO:0000256" key="1">
    <source>
        <dbReference type="ARBA" id="ARBA00000073"/>
    </source>
</evidence>
<accession>A0A4R1R7Q2</accession>
<dbReference type="Gene3D" id="3.30.2350.10">
    <property type="entry name" value="Pseudouridine synthase"/>
    <property type="match status" value="1"/>
</dbReference>
<keyword evidence="4" id="KW-0694">RNA-binding</keyword>
<comment type="function">
    <text evidence="5">Responsible for synthesis of pseudouridine from uracil.</text>
</comment>
<dbReference type="AlphaFoldDB" id="A0A4R1R7Q2"/>
<dbReference type="InterPro" id="IPR006145">
    <property type="entry name" value="PsdUridine_synth_RsuA/RluA"/>
</dbReference>
<comment type="similarity">
    <text evidence="2 5">Belongs to the pseudouridine synthase RluA family.</text>
</comment>
<dbReference type="PROSITE" id="PS01129">
    <property type="entry name" value="PSI_RLU"/>
    <property type="match status" value="1"/>
</dbReference>
<proteinExistence type="inferred from homology"/>
<sequence length="306" mass="33952">MPKTQPIFAATYHETEPRPLQEYLKESAGLSARSLRKYFFKGLILLNGRKAHSQAALRPGDRVAVFPLPEEIGSLIPEPLPLEVVYENDDLLIVNKPAQLTVHPVKGITAGTLANRVAYYFLSRGIHSKVRPVHRLDHGTSGLVIFAKSAPSQAILTQALANHAIGRTYYAVVHGRPQSDSGLIDHPIGVRNGRRMVLPDGQPAKTHYRTLERFQDAALLELELETGRTHQIRVHLRELGHPLLGDPRYGIPTSLIKRPALHAGKISFAGTGLAIPEQRAVWPADFERLLMALRMGSERSPDQKCR</sequence>
<reference evidence="7 8" key="1">
    <citation type="submission" date="2019-03" db="EMBL/GenBank/DDBJ databases">
        <title>Genomic Encyclopedia of Type Strains, Phase IV (KMG-IV): sequencing the most valuable type-strain genomes for metagenomic binning, comparative biology and taxonomic classification.</title>
        <authorList>
            <person name="Goeker M."/>
        </authorList>
    </citation>
    <scope>NUCLEOTIDE SEQUENCE [LARGE SCALE GENOMIC DNA]</scope>
    <source>
        <strain evidence="7 8">LX-B</strain>
    </source>
</reference>
<keyword evidence="8" id="KW-1185">Reference proteome</keyword>
<name>A0A4R1R7Q2_HYDET</name>
<dbReference type="NCBIfam" id="TIGR00005">
    <property type="entry name" value="rluA_subfam"/>
    <property type="match status" value="1"/>
</dbReference>
<dbReference type="CDD" id="cd02869">
    <property type="entry name" value="PseudoU_synth_RluA_like"/>
    <property type="match status" value="1"/>
</dbReference>
<evidence type="ECO:0000256" key="5">
    <source>
        <dbReference type="RuleBase" id="RU362028"/>
    </source>
</evidence>
<dbReference type="Proteomes" id="UP000295008">
    <property type="component" value="Unassembled WGS sequence"/>
</dbReference>
<protein>
    <recommendedName>
        <fullName evidence="5">Pseudouridine synthase</fullName>
        <ecNumber evidence="5">5.4.99.-</ecNumber>
    </recommendedName>
</protein>
<comment type="catalytic activity">
    <reaction evidence="1 5">
        <text>a uridine in RNA = a pseudouridine in RNA</text>
        <dbReference type="Rhea" id="RHEA:48348"/>
        <dbReference type="Rhea" id="RHEA-COMP:12068"/>
        <dbReference type="Rhea" id="RHEA-COMP:12069"/>
        <dbReference type="ChEBI" id="CHEBI:65314"/>
        <dbReference type="ChEBI" id="CHEBI:65315"/>
    </reaction>
</comment>
<dbReference type="InterPro" id="IPR006225">
    <property type="entry name" value="PsdUridine_synth_RluC/D"/>
</dbReference>
<dbReference type="InterPro" id="IPR006224">
    <property type="entry name" value="PsdUridine_synth_RluA-like_CS"/>
</dbReference>
<dbReference type="PROSITE" id="PS50889">
    <property type="entry name" value="S4"/>
    <property type="match status" value="1"/>
</dbReference>
<dbReference type="GO" id="GO:0000455">
    <property type="term" value="P:enzyme-directed rRNA pseudouridine synthesis"/>
    <property type="evidence" value="ECO:0007669"/>
    <property type="project" value="TreeGrafter"/>
</dbReference>
<dbReference type="EC" id="5.4.99.-" evidence="5"/>
<gene>
    <name evidence="7" type="ORF">EDC14_103365</name>
</gene>
<dbReference type="PANTHER" id="PTHR21600:SF87">
    <property type="entry name" value="RNA PSEUDOURIDYLATE SYNTHASE DOMAIN-CONTAINING PROTEIN 1"/>
    <property type="match status" value="1"/>
</dbReference>
<organism evidence="7 8">
    <name type="scientific">Hydrogenispora ethanolica</name>
    <dbReference type="NCBI Taxonomy" id="1082276"/>
    <lineage>
        <taxon>Bacteria</taxon>
        <taxon>Bacillati</taxon>
        <taxon>Bacillota</taxon>
        <taxon>Hydrogenispora</taxon>
    </lineage>
</organism>
<evidence type="ECO:0000256" key="4">
    <source>
        <dbReference type="PROSITE-ProRule" id="PRU00182"/>
    </source>
</evidence>
<dbReference type="GO" id="GO:0009982">
    <property type="term" value="F:pseudouridine synthase activity"/>
    <property type="evidence" value="ECO:0007669"/>
    <property type="project" value="InterPro"/>
</dbReference>
<dbReference type="RefSeq" id="WP_132016252.1">
    <property type="nucleotide sequence ID" value="NZ_SLUN01000033.1"/>
</dbReference>
<evidence type="ECO:0000259" key="6">
    <source>
        <dbReference type="Pfam" id="PF00849"/>
    </source>
</evidence>
<keyword evidence="5" id="KW-0413">Isomerase</keyword>
<dbReference type="InterPro" id="IPR020103">
    <property type="entry name" value="PsdUridine_synth_cat_dom_sf"/>
</dbReference>
<evidence type="ECO:0000313" key="7">
    <source>
        <dbReference type="EMBL" id="TCL61550.1"/>
    </source>
</evidence>
<evidence type="ECO:0000256" key="3">
    <source>
        <dbReference type="PIRSR" id="PIRSR606225-1"/>
    </source>
</evidence>
<dbReference type="Pfam" id="PF00849">
    <property type="entry name" value="PseudoU_synth_2"/>
    <property type="match status" value="1"/>
</dbReference>
<dbReference type="PANTHER" id="PTHR21600">
    <property type="entry name" value="MITOCHONDRIAL RNA PSEUDOURIDINE SYNTHASE"/>
    <property type="match status" value="1"/>
</dbReference>
<dbReference type="GO" id="GO:0140098">
    <property type="term" value="F:catalytic activity, acting on RNA"/>
    <property type="evidence" value="ECO:0007669"/>
    <property type="project" value="UniProtKB-ARBA"/>
</dbReference>
<feature type="active site" evidence="3">
    <location>
        <position position="137"/>
    </location>
</feature>
<dbReference type="OrthoDB" id="9807829at2"/>
<dbReference type="GO" id="GO:0003723">
    <property type="term" value="F:RNA binding"/>
    <property type="evidence" value="ECO:0007669"/>
    <property type="project" value="UniProtKB-KW"/>
</dbReference>
<dbReference type="InterPro" id="IPR050188">
    <property type="entry name" value="RluA_PseudoU_synthase"/>
</dbReference>
<dbReference type="SUPFAM" id="SSF55120">
    <property type="entry name" value="Pseudouridine synthase"/>
    <property type="match status" value="1"/>
</dbReference>
<feature type="domain" description="Pseudouridine synthase RsuA/RluA-like" evidence="6">
    <location>
        <begin position="90"/>
        <end position="237"/>
    </location>
</feature>
<dbReference type="EMBL" id="SLUN01000033">
    <property type="protein sequence ID" value="TCL61550.1"/>
    <property type="molecule type" value="Genomic_DNA"/>
</dbReference>